<protein>
    <submittedName>
        <fullName evidence="1">Uncharacterized protein</fullName>
    </submittedName>
</protein>
<dbReference type="EMBL" id="JAMLJN010000011">
    <property type="protein sequence ID" value="MCL9771056.1"/>
    <property type="molecule type" value="Genomic_DNA"/>
</dbReference>
<proteinExistence type="predicted"/>
<comment type="caution">
    <text evidence="1">The sequence shown here is derived from an EMBL/GenBank/DDBJ whole genome shotgun (WGS) entry which is preliminary data.</text>
</comment>
<dbReference type="Proteomes" id="UP001203342">
    <property type="component" value="Unassembled WGS sequence"/>
</dbReference>
<evidence type="ECO:0000313" key="2">
    <source>
        <dbReference type="Proteomes" id="UP001203342"/>
    </source>
</evidence>
<reference evidence="1 2" key="1">
    <citation type="submission" date="2022-05" db="EMBL/GenBank/DDBJ databases">
        <title>Flavobacterium sp., isolated from activated sludge.</title>
        <authorList>
            <person name="Ran Q."/>
        </authorList>
    </citation>
    <scope>NUCLEOTIDE SEQUENCE [LARGE SCALE GENOMIC DNA]</scope>
    <source>
        <strain evidence="1 2">HXWNR69</strain>
    </source>
</reference>
<name>A0ABT0TJ93_9FLAO</name>
<dbReference type="RefSeq" id="WP_250582937.1">
    <property type="nucleotide sequence ID" value="NZ_JAMLJN010000011.1"/>
</dbReference>
<keyword evidence="2" id="KW-1185">Reference proteome</keyword>
<gene>
    <name evidence="1" type="ORF">NAT47_11580</name>
</gene>
<accession>A0ABT0TJ93</accession>
<organism evidence="1 2">
    <name type="scientific">Flavobacterium fragile</name>
    <dbReference type="NCBI Taxonomy" id="2949085"/>
    <lineage>
        <taxon>Bacteria</taxon>
        <taxon>Pseudomonadati</taxon>
        <taxon>Bacteroidota</taxon>
        <taxon>Flavobacteriia</taxon>
        <taxon>Flavobacteriales</taxon>
        <taxon>Flavobacteriaceae</taxon>
        <taxon>Flavobacterium</taxon>
    </lineage>
</organism>
<sequence>MAEYYMGNHWSLTGKIKYFETGVSFFKAGTNGTYLGSETKALIFKGNVLS</sequence>
<evidence type="ECO:0000313" key="1">
    <source>
        <dbReference type="EMBL" id="MCL9771056.1"/>
    </source>
</evidence>